<evidence type="ECO:0000313" key="16">
    <source>
        <dbReference type="EMBL" id="WHX10275.1"/>
    </source>
</evidence>
<evidence type="ECO:0000256" key="4">
    <source>
        <dbReference type="ARBA" id="ARBA00022777"/>
    </source>
</evidence>
<dbReference type="EMBL" id="VVYY01000006">
    <property type="protein sequence ID" value="KAA5399099.1"/>
    <property type="molecule type" value="Genomic_DNA"/>
</dbReference>
<keyword evidence="9" id="KW-0067">ATP-binding</keyword>
<evidence type="ECO:0000313" key="13">
    <source>
        <dbReference type="EMBL" id="MDU0271455.1"/>
    </source>
</evidence>
<dbReference type="PROSITE" id="PS50109">
    <property type="entry name" value="HIS_KIN"/>
    <property type="match status" value="1"/>
</dbReference>
<name>A0A1Y3ZJG6_9BACT</name>
<dbReference type="Proteomes" id="UP001177934">
    <property type="component" value="Chromosome"/>
</dbReference>
<evidence type="ECO:0000313" key="20">
    <source>
        <dbReference type="Proteomes" id="UP000481616"/>
    </source>
</evidence>
<dbReference type="Proteomes" id="UP001055104">
    <property type="component" value="Unassembled WGS sequence"/>
</dbReference>
<dbReference type="EMBL" id="VVZA01000005">
    <property type="protein sequence ID" value="KAA5406000.1"/>
    <property type="molecule type" value="Genomic_DNA"/>
</dbReference>
<dbReference type="EMBL" id="CP046176">
    <property type="protein sequence ID" value="QJR78889.1"/>
    <property type="molecule type" value="Genomic_DNA"/>
</dbReference>
<dbReference type="EMBL" id="JAHOAX010000008">
    <property type="protein sequence ID" value="MBV3123576.1"/>
    <property type="molecule type" value="Genomic_DNA"/>
</dbReference>
<evidence type="ECO:0000313" key="17">
    <source>
        <dbReference type="Proteomes" id="UP000294834"/>
    </source>
</evidence>
<evidence type="ECO:0000313" key="12">
    <source>
        <dbReference type="EMBL" id="MBV3123576.1"/>
    </source>
</evidence>
<dbReference type="EC" id="2.7.13.3" evidence="2"/>
<evidence type="ECO:0000313" key="15">
    <source>
        <dbReference type="EMBL" id="TDB03581.1"/>
    </source>
</evidence>
<reference evidence="18 19" key="1">
    <citation type="journal article" date="2019" name="Nat. Med.">
        <title>A library of human gut bacterial isolates paired with longitudinal multiomics data enables mechanistic microbiome research.</title>
        <authorList>
            <person name="Poyet M."/>
            <person name="Groussin M."/>
            <person name="Gibbons S.M."/>
            <person name="Avila-Pacheco J."/>
            <person name="Jiang X."/>
            <person name="Kearney S.M."/>
            <person name="Perrotta A.R."/>
            <person name="Berdy B."/>
            <person name="Zhao S."/>
            <person name="Lieberman T.D."/>
            <person name="Swanson P.K."/>
            <person name="Smith M."/>
            <person name="Roesemann S."/>
            <person name="Alexander J.E."/>
            <person name="Rich S.A."/>
            <person name="Livny J."/>
            <person name="Vlamakis H."/>
            <person name="Clish C."/>
            <person name="Bullock K."/>
            <person name="Deik A."/>
            <person name="Scott J."/>
            <person name="Pierce K.A."/>
            <person name="Xavier R.J."/>
            <person name="Alm E.J."/>
        </authorList>
    </citation>
    <scope>NUCLEOTIDE SEQUENCE [LARGE SCALE GENOMIC DNA]</scope>
    <source>
        <strain evidence="10 20">BIOML-A1</strain>
        <strain evidence="8 21">BIOML-A25</strain>
        <strain evidence="11 19">BIOML-A4</strain>
        <strain evidence="9 18">BIOML-A5</strain>
    </source>
</reference>
<dbReference type="Proteomes" id="UP000347681">
    <property type="component" value="Unassembled WGS sequence"/>
</dbReference>
<dbReference type="InterPro" id="IPR005467">
    <property type="entry name" value="His_kinase_dom"/>
</dbReference>
<evidence type="ECO:0000313" key="8">
    <source>
        <dbReference type="EMBL" id="KAA5323485.1"/>
    </source>
</evidence>
<dbReference type="InterPro" id="IPR004358">
    <property type="entry name" value="Sig_transdc_His_kin-like_C"/>
</dbReference>
<dbReference type="EMBL" id="JAWDEV010000011">
    <property type="protein sequence ID" value="MDU0271455.1"/>
    <property type="molecule type" value="Genomic_DNA"/>
</dbReference>
<evidence type="ECO:0000313" key="19">
    <source>
        <dbReference type="Proteomes" id="UP000441162"/>
    </source>
</evidence>
<evidence type="ECO:0000313" key="10">
    <source>
        <dbReference type="EMBL" id="KAA5399099.1"/>
    </source>
</evidence>
<dbReference type="InterPro" id="IPR036890">
    <property type="entry name" value="HATPase_C_sf"/>
</dbReference>
<feature type="domain" description="Histidine kinase" evidence="6">
    <location>
        <begin position="1"/>
        <end position="77"/>
    </location>
</feature>
<keyword evidence="9" id="KW-0547">Nucleotide-binding</keyword>
<dbReference type="InterPro" id="IPR003594">
    <property type="entry name" value="HATPase_dom"/>
</dbReference>
<dbReference type="InterPro" id="IPR050736">
    <property type="entry name" value="Sensor_HK_Regulatory"/>
</dbReference>
<keyword evidence="3" id="KW-0808">Transferase</keyword>
<dbReference type="Proteomes" id="UP000481700">
    <property type="component" value="Unassembled WGS sequence"/>
</dbReference>
<dbReference type="EMBL" id="VVZB01000003">
    <property type="protein sequence ID" value="KAA5384169.1"/>
    <property type="molecule type" value="Genomic_DNA"/>
</dbReference>
<dbReference type="SUPFAM" id="SSF55874">
    <property type="entry name" value="ATPase domain of HSP90 chaperone/DNA topoisomerase II/histidine kinase"/>
    <property type="match status" value="1"/>
</dbReference>
<dbReference type="Proteomes" id="UP000500949">
    <property type="component" value="Chromosome"/>
</dbReference>
<dbReference type="PANTHER" id="PTHR43711">
    <property type="entry name" value="TWO-COMPONENT HISTIDINE KINASE"/>
    <property type="match status" value="1"/>
</dbReference>
<keyword evidence="4" id="KW-0418">Kinase</keyword>
<dbReference type="Proteomes" id="UP000294834">
    <property type="component" value="Unassembled WGS sequence"/>
</dbReference>
<dbReference type="EMBL" id="SLTX01000002">
    <property type="protein sequence ID" value="TDB03581.1"/>
    <property type="molecule type" value="Genomic_DNA"/>
</dbReference>
<evidence type="ECO:0000256" key="1">
    <source>
        <dbReference type="ARBA" id="ARBA00000085"/>
    </source>
</evidence>
<evidence type="ECO:0000313" key="7">
    <source>
        <dbReference type="EMBL" id="GKH80381.1"/>
    </source>
</evidence>
<dbReference type="GeneID" id="93449384"/>
<evidence type="ECO:0000313" key="14">
    <source>
        <dbReference type="EMBL" id="QJR78889.1"/>
    </source>
</evidence>
<reference evidence="14 22" key="3">
    <citation type="submission" date="2019-11" db="EMBL/GenBank/DDBJ databases">
        <title>Complete genome sequence of Bacteroides dorei DSM 17855.</title>
        <authorList>
            <person name="Russell J.T."/>
        </authorList>
    </citation>
    <scope>NUCLEOTIDE SEQUENCE [LARGE SCALE GENOMIC DNA]</scope>
    <source>
        <strain evidence="14 22">DSM 17855</strain>
    </source>
</reference>
<evidence type="ECO:0000313" key="18">
    <source>
        <dbReference type="Proteomes" id="UP000347681"/>
    </source>
</evidence>
<protein>
    <recommendedName>
        <fullName evidence="2">histidine kinase</fullName>
        <ecNumber evidence="2">2.7.13.3</ecNumber>
    </recommendedName>
</protein>
<dbReference type="PRINTS" id="PR00344">
    <property type="entry name" value="BCTRLSENSOR"/>
</dbReference>
<keyword evidence="5" id="KW-0902">Two-component regulatory system</keyword>
<evidence type="ECO:0000259" key="6">
    <source>
        <dbReference type="PROSITE" id="PS50109"/>
    </source>
</evidence>
<dbReference type="Proteomes" id="UP000481616">
    <property type="component" value="Unassembled WGS sequence"/>
</dbReference>
<evidence type="ECO:0000313" key="21">
    <source>
        <dbReference type="Proteomes" id="UP000481700"/>
    </source>
</evidence>
<reference evidence="16" key="6">
    <citation type="journal article" date="2023" name="Nat. Commun.">
        <title>Identification of a novel Human Milk Oligosaccharides utilization cluster in the infant gut commensal Bacteroides dorei.</title>
        <authorList>
            <person name="Kijner S."/>
            <person name="Ennis D."/>
            <person name="Shmorak S."/>
            <person name="Florentin A."/>
            <person name="Yassour M."/>
        </authorList>
    </citation>
    <scope>NUCLEOTIDE SEQUENCE</scope>
    <source>
        <strain evidence="16">2</strain>
    </source>
</reference>
<evidence type="ECO:0000256" key="2">
    <source>
        <dbReference type="ARBA" id="ARBA00012438"/>
    </source>
</evidence>
<reference evidence="7" key="5">
    <citation type="submission" date="2022-01" db="EMBL/GenBank/DDBJ databases">
        <title>Novel bile acid biosynthetic pathways are enriched in the microbiome of centenarians.</title>
        <authorList>
            <person name="Sato Y."/>
            <person name="Atarashi K."/>
            <person name="Plichta R.D."/>
            <person name="Arai Y."/>
            <person name="Sasajima S."/>
            <person name="Kearney M.S."/>
            <person name="Suda W."/>
            <person name="Takeshita K."/>
            <person name="Sasaki T."/>
            <person name="Okamoto S."/>
            <person name="Skelly N.A."/>
            <person name="Okamura Y."/>
            <person name="Vlamakis H."/>
            <person name="Li Y."/>
            <person name="Tanoue T."/>
            <person name="Takei H."/>
            <person name="Nittono H."/>
            <person name="Narushima S."/>
            <person name="Irie J."/>
            <person name="Itoh H."/>
            <person name="Moriya K."/>
            <person name="Sugiura Y."/>
            <person name="Suematsu M."/>
            <person name="Moritoki N."/>
            <person name="Shibata S."/>
            <person name="Littman R.D."/>
            <person name="Fischbach A.M."/>
            <person name="Uwamino Y."/>
            <person name="Inoue T."/>
            <person name="Honda A."/>
            <person name="Hattori M."/>
            <person name="Murai T."/>
            <person name="Xavier J.R."/>
            <person name="Hirose N."/>
            <person name="Honda K."/>
        </authorList>
    </citation>
    <scope>NUCLEOTIDE SEQUENCE</scope>
    <source>
        <strain evidence="7">CE91-St7</strain>
    </source>
</reference>
<dbReference type="EMBL" id="VVZV01000003">
    <property type="protein sequence ID" value="KAA5323485.1"/>
    <property type="molecule type" value="Genomic_DNA"/>
</dbReference>
<evidence type="ECO:0000313" key="11">
    <source>
        <dbReference type="EMBL" id="KAA5406000.1"/>
    </source>
</evidence>
<dbReference type="GO" id="GO:0000160">
    <property type="term" value="P:phosphorelay signal transduction system"/>
    <property type="evidence" value="ECO:0007669"/>
    <property type="project" value="UniProtKB-KW"/>
</dbReference>
<dbReference type="Pfam" id="PF02518">
    <property type="entry name" value="HATPase_c"/>
    <property type="match status" value="1"/>
</dbReference>
<dbReference type="PANTHER" id="PTHR43711:SF1">
    <property type="entry name" value="HISTIDINE KINASE 1"/>
    <property type="match status" value="1"/>
</dbReference>
<dbReference type="AlphaFoldDB" id="A0A1Y3ZJG6"/>
<proteinExistence type="predicted"/>
<organism evidence="9 18">
    <name type="scientific">Phocaeicola dorei</name>
    <dbReference type="NCBI Taxonomy" id="357276"/>
    <lineage>
        <taxon>Bacteria</taxon>
        <taxon>Pseudomonadati</taxon>
        <taxon>Bacteroidota</taxon>
        <taxon>Bacteroidia</taxon>
        <taxon>Bacteroidales</taxon>
        <taxon>Bacteroidaceae</taxon>
        <taxon>Phocaeicola</taxon>
    </lineage>
</organism>
<evidence type="ECO:0000256" key="3">
    <source>
        <dbReference type="ARBA" id="ARBA00022679"/>
    </source>
</evidence>
<dbReference type="RefSeq" id="WP_007848027.1">
    <property type="nucleotide sequence ID" value="NZ_BAABYF010000001.1"/>
</dbReference>
<evidence type="ECO:0000256" key="5">
    <source>
        <dbReference type="ARBA" id="ARBA00023012"/>
    </source>
</evidence>
<evidence type="ECO:0000313" key="22">
    <source>
        <dbReference type="Proteomes" id="UP000500949"/>
    </source>
</evidence>
<comment type="catalytic activity">
    <reaction evidence="1">
        <text>ATP + protein L-histidine = ADP + protein N-phospho-L-histidine.</text>
        <dbReference type="EC" id="2.7.13.3"/>
    </reaction>
</comment>
<dbReference type="Proteomes" id="UP001181086">
    <property type="component" value="Unassembled WGS sequence"/>
</dbReference>
<gene>
    <name evidence="7" type="ORF">CE91St7_12650</name>
    <name evidence="15" type="ORF">E1J06_20680</name>
    <name evidence="11" type="ORF">F2Y51_07535</name>
    <name evidence="10" type="ORF">F2Y58_08250</name>
    <name evidence="9" type="ORF">F2Y61_07730</name>
    <name evidence="8" type="ORF">F2Z07_03535</name>
    <name evidence="14" type="ORF">GKD17_22210</name>
    <name evidence="12" type="ORF">KSU80_10350</name>
    <name evidence="16" type="ORF">QNN11_01580</name>
    <name evidence="13" type="ORF">RVH45_16480</name>
</gene>
<reference evidence="12" key="4">
    <citation type="submission" date="2021-06" db="EMBL/GenBank/DDBJ databases">
        <title>Collection of gut derived symbiotic bacterial strains cultured from healthy donors.</title>
        <authorList>
            <person name="Lin H."/>
            <person name="Littmann E."/>
            <person name="Pamer E.G."/>
        </authorList>
    </citation>
    <scope>NUCLEOTIDE SEQUENCE</scope>
    <source>
        <strain evidence="12">MSK.5.10</strain>
    </source>
</reference>
<dbReference type="EMBL" id="BQOB01000001">
    <property type="protein sequence ID" value="GKH80381.1"/>
    <property type="molecule type" value="Genomic_DNA"/>
</dbReference>
<evidence type="ECO:0000313" key="9">
    <source>
        <dbReference type="EMBL" id="KAA5384169.1"/>
    </source>
</evidence>
<dbReference type="EMBL" id="CP126056">
    <property type="protein sequence ID" value="WHX10275.1"/>
    <property type="molecule type" value="Genomic_DNA"/>
</dbReference>
<accession>A0A1Y3ZJG6</accession>
<dbReference type="Proteomes" id="UP000441162">
    <property type="component" value="Unassembled WGS sequence"/>
</dbReference>
<dbReference type="Proteomes" id="UP000777173">
    <property type="component" value="Unassembled WGS sequence"/>
</dbReference>
<dbReference type="Gene3D" id="3.30.565.10">
    <property type="entry name" value="Histidine kinase-like ATPase, C-terminal domain"/>
    <property type="match status" value="1"/>
</dbReference>
<dbReference type="GO" id="GO:0004673">
    <property type="term" value="F:protein histidine kinase activity"/>
    <property type="evidence" value="ECO:0007669"/>
    <property type="project" value="UniProtKB-EC"/>
</dbReference>
<sequence length="91" mass="10367">MHGAADLLLIIDTGKGILKDKHDFVFERFTQLDDFMRGTGLGLPICRLLAEKFGGSLVIDADYTQRCCFVLRLPWVHKEVSDHRLHGFTHI</sequence>
<reference evidence="15 17" key="2">
    <citation type="journal article" date="2019" name="Nat. Microbiol.">
        <title>Genomic variation and strain-specific functional adaptation in the human gut microbiome during early life.</title>
        <authorList>
            <person name="Vatanen T."/>
            <person name="Plichta D.R."/>
            <person name="Somani J."/>
            <person name="Munch P.C."/>
            <person name="Arthur T.D."/>
            <person name="Hall A.B."/>
            <person name="Rudolf S."/>
            <person name="Oakeley E.J."/>
            <person name="Ke X."/>
            <person name="Young R.A."/>
            <person name="Haiser H.J."/>
            <person name="Kolde R."/>
            <person name="Yassour M."/>
            <person name="Luopajarvi K."/>
            <person name="Siljander H."/>
            <person name="Virtanen S.M."/>
            <person name="Ilonen J."/>
            <person name="Uibo R."/>
            <person name="Tillmann V."/>
            <person name="Mokurov S."/>
            <person name="Dorshakova N."/>
            <person name="Porter J.A."/>
            <person name="McHardy A.C."/>
            <person name="Lahdesmaki H."/>
            <person name="Vlamakis H."/>
            <person name="Huttenhower C."/>
            <person name="Knip M."/>
            <person name="Xavier R.J."/>
        </authorList>
    </citation>
    <scope>NUCLEOTIDE SEQUENCE [LARGE SCALE GENOMIC DNA]</scope>
    <source>
        <strain evidence="15 17">RJX1052</strain>
    </source>
</reference>
<dbReference type="GO" id="GO:0005524">
    <property type="term" value="F:ATP binding"/>
    <property type="evidence" value="ECO:0007669"/>
    <property type="project" value="UniProtKB-KW"/>
</dbReference>
<reference evidence="13" key="7">
    <citation type="submission" date="2023-10" db="EMBL/GenBank/DDBJ databases">
        <title>Genome of Potential pathogenic bacteria in Crohn's disease.</title>
        <authorList>
            <person name="Rodriguez-Palacios A."/>
        </authorList>
    </citation>
    <scope>NUCLEOTIDE SEQUENCE</scope>
    <source>
        <strain evidence="13">CavFT-hAR62</strain>
    </source>
</reference>